<evidence type="ECO:0000256" key="1">
    <source>
        <dbReference type="SAM" id="MobiDB-lite"/>
    </source>
</evidence>
<proteinExistence type="predicted"/>
<keyword evidence="3" id="KW-1185">Reference proteome</keyword>
<evidence type="ECO:0000313" key="2">
    <source>
        <dbReference type="EMBL" id="GAA4008097.1"/>
    </source>
</evidence>
<evidence type="ECO:0000313" key="3">
    <source>
        <dbReference type="Proteomes" id="UP001501310"/>
    </source>
</evidence>
<dbReference type="Proteomes" id="UP001501310">
    <property type="component" value="Unassembled WGS sequence"/>
</dbReference>
<sequence length="172" mass="18659">MPAMRITFVKGQKSDRIHVQRPDGSQVSTELPHKGPTPHDAVHVFVERGLGFTRGFWGLIAEGHHPEAIAEMARQAGHPSAKRGEPPTAEFVEAIQAERIVEAFEADQWSGGTGDPQGVRDMAESGCWQSHVPMPGLGDEQVTAIRCGIADFTKEWSALPLGGSQSLDWEIA</sequence>
<comment type="caution">
    <text evidence="2">The sequence shown here is derived from an EMBL/GenBank/DDBJ whole genome shotgun (WGS) entry which is preliminary data.</text>
</comment>
<protein>
    <submittedName>
        <fullName evidence="2">Uncharacterized protein</fullName>
    </submittedName>
</protein>
<feature type="region of interest" description="Disordered" evidence="1">
    <location>
        <begin position="16"/>
        <end position="38"/>
    </location>
</feature>
<dbReference type="RefSeq" id="WP_344710314.1">
    <property type="nucleotide sequence ID" value="NZ_BAAAZD010000002.1"/>
</dbReference>
<dbReference type="EMBL" id="BAAAZD010000002">
    <property type="protein sequence ID" value="GAA4008097.1"/>
    <property type="molecule type" value="Genomic_DNA"/>
</dbReference>
<reference evidence="3" key="1">
    <citation type="journal article" date="2019" name="Int. J. Syst. Evol. Microbiol.">
        <title>The Global Catalogue of Microorganisms (GCM) 10K type strain sequencing project: providing services to taxonomists for standard genome sequencing and annotation.</title>
        <authorList>
            <consortium name="The Broad Institute Genomics Platform"/>
            <consortium name="The Broad Institute Genome Sequencing Center for Infectious Disease"/>
            <person name="Wu L."/>
            <person name="Ma J."/>
        </authorList>
    </citation>
    <scope>NUCLEOTIDE SEQUENCE [LARGE SCALE GENOMIC DNA]</scope>
    <source>
        <strain evidence="3">JCM 16603</strain>
    </source>
</reference>
<name>A0ABP7S8J6_9SPHN</name>
<gene>
    <name evidence="2" type="ORF">GCM10022211_21990</name>
</gene>
<organism evidence="2 3">
    <name type="scientific">Sphingomonas humi</name>
    <dbReference type="NCBI Taxonomy" id="335630"/>
    <lineage>
        <taxon>Bacteria</taxon>
        <taxon>Pseudomonadati</taxon>
        <taxon>Pseudomonadota</taxon>
        <taxon>Alphaproteobacteria</taxon>
        <taxon>Sphingomonadales</taxon>
        <taxon>Sphingomonadaceae</taxon>
        <taxon>Sphingomonas</taxon>
    </lineage>
</organism>
<accession>A0ABP7S8J6</accession>